<dbReference type="CDD" id="cd03784">
    <property type="entry name" value="GT1_Gtf-like"/>
    <property type="match status" value="1"/>
</dbReference>
<dbReference type="Proteomes" id="UP001370490">
    <property type="component" value="Unassembled WGS sequence"/>
</dbReference>
<evidence type="ECO:0000313" key="6">
    <source>
        <dbReference type="Proteomes" id="UP001370490"/>
    </source>
</evidence>
<comment type="caution">
    <text evidence="5">The sequence shown here is derived from an EMBL/GenBank/DDBJ whole genome shotgun (WGS) entry which is preliminary data.</text>
</comment>
<dbReference type="PANTHER" id="PTHR48047:SF118">
    <property type="entry name" value="HEXOSYLTRANSFERASE-RELATED"/>
    <property type="match status" value="1"/>
</dbReference>
<comment type="similarity">
    <text evidence="1 3">Belongs to the UDP-glycosyltransferase family.</text>
</comment>
<reference evidence="5 6" key="1">
    <citation type="submission" date="2023-12" db="EMBL/GenBank/DDBJ databases">
        <title>A high-quality genome assembly for Dillenia turbinata (Dilleniales).</title>
        <authorList>
            <person name="Chanderbali A."/>
        </authorList>
    </citation>
    <scope>NUCLEOTIDE SEQUENCE [LARGE SCALE GENOMIC DNA]</scope>
    <source>
        <strain evidence="5">LSX21</strain>
        <tissue evidence="5">Leaf</tissue>
    </source>
</reference>
<keyword evidence="6" id="KW-1185">Reference proteome</keyword>
<dbReference type="EMBL" id="JBAMMX010000020">
    <property type="protein sequence ID" value="KAK6921067.1"/>
    <property type="molecule type" value="Genomic_DNA"/>
</dbReference>
<dbReference type="InterPro" id="IPR035595">
    <property type="entry name" value="UDP_glycos_trans_CS"/>
</dbReference>
<keyword evidence="2 3" id="KW-0808">Transferase</keyword>
<dbReference type="EC" id="2.4.1.-" evidence="4"/>
<evidence type="ECO:0000256" key="3">
    <source>
        <dbReference type="RuleBase" id="RU003718"/>
    </source>
</evidence>
<dbReference type="FunFam" id="3.40.50.2000:FF:000060">
    <property type="entry name" value="Glycosyltransferase"/>
    <property type="match status" value="1"/>
</dbReference>
<dbReference type="AlphaFoldDB" id="A0AAN8V1T0"/>
<proteinExistence type="inferred from homology"/>
<dbReference type="SUPFAM" id="SSF53756">
    <property type="entry name" value="UDP-Glycosyltransferase/glycogen phosphorylase"/>
    <property type="match status" value="1"/>
</dbReference>
<evidence type="ECO:0000256" key="2">
    <source>
        <dbReference type="ARBA" id="ARBA00022679"/>
    </source>
</evidence>
<evidence type="ECO:0000256" key="4">
    <source>
        <dbReference type="RuleBase" id="RU362057"/>
    </source>
</evidence>
<dbReference type="GO" id="GO:0035251">
    <property type="term" value="F:UDP-glucosyltransferase activity"/>
    <property type="evidence" value="ECO:0007669"/>
    <property type="project" value="TreeGrafter"/>
</dbReference>
<organism evidence="5 6">
    <name type="scientific">Dillenia turbinata</name>
    <dbReference type="NCBI Taxonomy" id="194707"/>
    <lineage>
        <taxon>Eukaryota</taxon>
        <taxon>Viridiplantae</taxon>
        <taxon>Streptophyta</taxon>
        <taxon>Embryophyta</taxon>
        <taxon>Tracheophyta</taxon>
        <taxon>Spermatophyta</taxon>
        <taxon>Magnoliopsida</taxon>
        <taxon>eudicotyledons</taxon>
        <taxon>Gunneridae</taxon>
        <taxon>Pentapetalae</taxon>
        <taxon>Dilleniales</taxon>
        <taxon>Dilleniaceae</taxon>
        <taxon>Dillenia</taxon>
    </lineage>
</organism>
<evidence type="ECO:0000256" key="1">
    <source>
        <dbReference type="ARBA" id="ARBA00009995"/>
    </source>
</evidence>
<gene>
    <name evidence="5" type="ORF">RJ641_014745</name>
</gene>
<dbReference type="PANTHER" id="PTHR48047">
    <property type="entry name" value="GLYCOSYLTRANSFERASE"/>
    <property type="match status" value="1"/>
</dbReference>
<dbReference type="PROSITE" id="PS00375">
    <property type="entry name" value="UDPGT"/>
    <property type="match status" value="1"/>
</dbReference>
<protein>
    <recommendedName>
        <fullName evidence="4">Glycosyltransferase</fullName>
        <ecNumber evidence="4">2.4.1.-</ecNumber>
    </recommendedName>
</protein>
<dbReference type="Pfam" id="PF00201">
    <property type="entry name" value="UDPGT"/>
    <property type="match status" value="1"/>
</dbReference>
<accession>A0AAN8V1T0</accession>
<dbReference type="InterPro" id="IPR002213">
    <property type="entry name" value="UDP_glucos_trans"/>
</dbReference>
<dbReference type="Gene3D" id="3.40.50.2000">
    <property type="entry name" value="Glycogen Phosphorylase B"/>
    <property type="match status" value="2"/>
</dbReference>
<keyword evidence="3" id="KW-0328">Glycosyltransferase</keyword>
<evidence type="ECO:0000313" key="5">
    <source>
        <dbReference type="EMBL" id="KAK6921067.1"/>
    </source>
</evidence>
<name>A0AAN8V1T0_9MAGN</name>
<sequence>MATTKGAHILVIPHTASGHIIPILDLTRHLLLRGMTISITLIPQHLPLLQPLLSAHPSSLHPLFLSPPKPTSISSKFPILNSFLASDDHLDQIVPWFRSHPSPPVAMISDFVLTWTHRLSQLLLMPRIIFSPMGSCGFSVFCTIWRDSPENVTGDENLTVGFKKIPHFPIYPWWQISRLYREYRRGDPDWDFFRSELLESLVSCWGLVINTFRELEGAYLDYLRKEMGFKRLWAVGPLLPEINSVDHLGQMGGPSSMPIHDVLTWLDKWQDSSVVYVCFGTHAVLTRKQKDALAIALEISGVRFIWCIRDQGAADGDLMVDEFKDRVGERGLVIKVWAPQAAILKHPAVGAFITHCGWNSTIEGINAGVRMIAWPIEFDQFINAKLLVEQLGVAVRACNGRDNVPDPNDLAQKLVQSLEEKGNGVKGGTSQRDLHELIKMLNEFGGC</sequence>